<accession>A0ABS7F5W3</accession>
<evidence type="ECO:0000313" key="5">
    <source>
        <dbReference type="EMBL" id="MBW8271005.1"/>
    </source>
</evidence>
<gene>
    <name evidence="5" type="ORF">K1J50_16090</name>
</gene>
<comment type="similarity">
    <text evidence="2">Belongs to the bacterial solute-binding protein 2 family.</text>
</comment>
<dbReference type="SUPFAM" id="SSF53822">
    <property type="entry name" value="Periplasmic binding protein-like I"/>
    <property type="match status" value="1"/>
</dbReference>
<comment type="subcellular location">
    <subcellularLocation>
        <location evidence="1">Cell envelope</location>
    </subcellularLocation>
</comment>
<evidence type="ECO:0000256" key="3">
    <source>
        <dbReference type="ARBA" id="ARBA00022729"/>
    </source>
</evidence>
<organism evidence="5 6">
    <name type="scientific">Caldovatus aquaticus</name>
    <dbReference type="NCBI Taxonomy" id="2865671"/>
    <lineage>
        <taxon>Bacteria</taxon>
        <taxon>Pseudomonadati</taxon>
        <taxon>Pseudomonadota</taxon>
        <taxon>Alphaproteobacteria</taxon>
        <taxon>Acetobacterales</taxon>
        <taxon>Roseomonadaceae</taxon>
        <taxon>Caldovatus</taxon>
    </lineage>
</organism>
<dbReference type="Gene3D" id="3.40.50.2300">
    <property type="match status" value="2"/>
</dbReference>
<dbReference type="PANTHER" id="PTHR46847">
    <property type="entry name" value="D-ALLOSE-BINDING PERIPLASMIC PROTEIN-RELATED"/>
    <property type="match status" value="1"/>
</dbReference>
<sequence>MPIAARGRACPPAASRPRLAVFVKNGENPNYRAFLLGAARAAAAHGARILPQVPSTPDDPVEQAALVRRALREIRPDAILFAPADDRAMEGPVAELNAAGIPLVGFVNRMRGRFVSFVGADDEAMARAAAARLIAALGGAGRVALIEGPETAPTSRDRGRGFRAEIARHPGIVLLGSAPGRYLRRGGYAAMRALLAAHPRIEGVIATNDSMALGALDALEEQGRRALVVGNNGIPEAVRAVGEGRLLATMDYDGFRMGALAALAALRHLGGLPVPAEILLPAAVIHRGNHAAWLTPPEARPLPAWDAFVRG</sequence>
<proteinExistence type="inferred from homology"/>
<keyword evidence="6" id="KW-1185">Reference proteome</keyword>
<dbReference type="RefSeq" id="WP_220118786.1">
    <property type="nucleotide sequence ID" value="NZ_JAHZUY010000064.1"/>
</dbReference>
<dbReference type="EMBL" id="JAHZUY010000064">
    <property type="protein sequence ID" value="MBW8271005.1"/>
    <property type="molecule type" value="Genomic_DNA"/>
</dbReference>
<evidence type="ECO:0000313" key="6">
    <source>
        <dbReference type="Proteomes" id="UP001519924"/>
    </source>
</evidence>
<protein>
    <submittedName>
        <fullName evidence="5">Sugar ABC transporter substrate-binding protein</fullName>
    </submittedName>
</protein>
<dbReference type="CDD" id="cd01536">
    <property type="entry name" value="PBP1_ABC_sugar_binding-like"/>
    <property type="match status" value="1"/>
</dbReference>
<dbReference type="Pfam" id="PF13407">
    <property type="entry name" value="Peripla_BP_4"/>
    <property type="match status" value="1"/>
</dbReference>
<evidence type="ECO:0000256" key="1">
    <source>
        <dbReference type="ARBA" id="ARBA00004196"/>
    </source>
</evidence>
<name>A0ABS7F5W3_9PROT</name>
<evidence type="ECO:0000256" key="2">
    <source>
        <dbReference type="ARBA" id="ARBA00007639"/>
    </source>
</evidence>
<dbReference type="InterPro" id="IPR025997">
    <property type="entry name" value="SBP_2_dom"/>
</dbReference>
<dbReference type="Proteomes" id="UP001519924">
    <property type="component" value="Unassembled WGS sequence"/>
</dbReference>
<keyword evidence="3" id="KW-0732">Signal</keyword>
<feature type="domain" description="Periplasmic binding protein" evidence="4">
    <location>
        <begin position="20"/>
        <end position="271"/>
    </location>
</feature>
<dbReference type="PANTHER" id="PTHR46847:SF1">
    <property type="entry name" value="D-ALLOSE-BINDING PERIPLASMIC PROTEIN-RELATED"/>
    <property type="match status" value="1"/>
</dbReference>
<comment type="caution">
    <text evidence="5">The sequence shown here is derived from an EMBL/GenBank/DDBJ whole genome shotgun (WGS) entry which is preliminary data.</text>
</comment>
<reference evidence="5 6" key="1">
    <citation type="submission" date="2021-08" db="EMBL/GenBank/DDBJ databases">
        <title>Caldovatus sediminis gen. nov., sp. nov., a moderately thermophilic bacterium isolated from a hot spring.</title>
        <authorList>
            <person name="Hu C.-J."/>
            <person name="Li W.-J."/>
            <person name="Xian W.-D."/>
        </authorList>
    </citation>
    <scope>NUCLEOTIDE SEQUENCE [LARGE SCALE GENOMIC DNA]</scope>
    <source>
        <strain evidence="5 6">SYSU G05006</strain>
    </source>
</reference>
<evidence type="ECO:0000259" key="4">
    <source>
        <dbReference type="Pfam" id="PF13407"/>
    </source>
</evidence>
<dbReference type="InterPro" id="IPR028082">
    <property type="entry name" value="Peripla_BP_I"/>
</dbReference>